<organism evidence="2 3">
    <name type="scientific">Zancudomyces culisetae</name>
    <name type="common">Gut fungus</name>
    <name type="synonym">Smittium culisetae</name>
    <dbReference type="NCBI Taxonomy" id="1213189"/>
    <lineage>
        <taxon>Eukaryota</taxon>
        <taxon>Fungi</taxon>
        <taxon>Fungi incertae sedis</taxon>
        <taxon>Zoopagomycota</taxon>
        <taxon>Kickxellomycotina</taxon>
        <taxon>Harpellomycetes</taxon>
        <taxon>Harpellales</taxon>
        <taxon>Legeriomycetaceae</taxon>
        <taxon>Zancudomyces</taxon>
    </lineage>
</organism>
<keyword evidence="1" id="KW-1133">Transmembrane helix</keyword>
<keyword evidence="1" id="KW-0812">Transmembrane</keyword>
<evidence type="ECO:0000313" key="2">
    <source>
        <dbReference type="EMBL" id="OMH84916.1"/>
    </source>
</evidence>
<name>A0A1R1PVB6_ZANCU</name>
<evidence type="ECO:0000313" key="3">
    <source>
        <dbReference type="Proteomes" id="UP000188320"/>
    </source>
</evidence>
<dbReference type="Proteomes" id="UP000188320">
    <property type="component" value="Unassembled WGS sequence"/>
</dbReference>
<dbReference type="EMBL" id="LSSK01000131">
    <property type="protein sequence ID" value="OMH84916.1"/>
    <property type="molecule type" value="Genomic_DNA"/>
</dbReference>
<reference evidence="3" key="1">
    <citation type="submission" date="2017-01" db="EMBL/GenBank/DDBJ databases">
        <authorList>
            <person name="Wang Y."/>
            <person name="White M."/>
            <person name="Kvist S."/>
            <person name="Moncalvo J.-M."/>
        </authorList>
    </citation>
    <scope>NUCLEOTIDE SEQUENCE [LARGE SCALE GENOMIC DNA]</scope>
    <source>
        <strain evidence="3">COL-18-3</strain>
    </source>
</reference>
<keyword evidence="1" id="KW-0472">Membrane</keyword>
<feature type="transmembrane region" description="Helical" evidence="1">
    <location>
        <begin position="92"/>
        <end position="119"/>
    </location>
</feature>
<gene>
    <name evidence="2" type="ORF">AX774_g1553</name>
</gene>
<dbReference type="OrthoDB" id="431497at2759"/>
<comment type="caution">
    <text evidence="2">The sequence shown here is derived from an EMBL/GenBank/DDBJ whole genome shotgun (WGS) entry which is preliminary data.</text>
</comment>
<protein>
    <submittedName>
        <fullName evidence="2">Uncharacterized protein</fullName>
    </submittedName>
</protein>
<accession>A0A1R1PVB6</accession>
<evidence type="ECO:0000256" key="1">
    <source>
        <dbReference type="SAM" id="Phobius"/>
    </source>
</evidence>
<keyword evidence="3" id="KW-1185">Reference proteome</keyword>
<proteinExistence type="predicted"/>
<sequence length="141" mass="17131">MNRECRDSSGFDAEYEFQLEEISFSRARELRANRTPEVTVTSLATWFASGPIQRAKYKDFTSIDWIFDNHKARMRKARIKKQAKELLGKLKFYYFCSQTWIVVVTIVFLYISFYFHFFYCEYDKRKRRETFVQEQFEPGEM</sequence>
<dbReference type="AlphaFoldDB" id="A0A1R1PVB6"/>